<dbReference type="InterPro" id="IPR012336">
    <property type="entry name" value="Thioredoxin-like_fold"/>
</dbReference>
<gene>
    <name evidence="4" type="ORF">J4557_28910</name>
</gene>
<dbReference type="Proteomes" id="UP000666915">
    <property type="component" value="Unassembled WGS sequence"/>
</dbReference>
<reference evidence="4 5" key="1">
    <citation type="submission" date="2021-03" db="EMBL/GenBank/DDBJ databases">
        <authorList>
            <person name="Kanchanasin P."/>
            <person name="Saeng-In P."/>
            <person name="Phongsopitanun W."/>
            <person name="Yuki M."/>
            <person name="Kudo T."/>
            <person name="Ohkuma M."/>
            <person name="Tanasupawat S."/>
        </authorList>
    </citation>
    <scope>NUCLEOTIDE SEQUENCE [LARGE SCALE GENOMIC DNA]</scope>
    <source>
        <strain evidence="4 5">L46</strain>
    </source>
</reference>
<keyword evidence="2" id="KW-0472">Membrane</keyword>
<evidence type="ECO:0000313" key="5">
    <source>
        <dbReference type="Proteomes" id="UP000666915"/>
    </source>
</evidence>
<dbReference type="SUPFAM" id="SSF52833">
    <property type="entry name" value="Thioredoxin-like"/>
    <property type="match status" value="1"/>
</dbReference>
<feature type="region of interest" description="Disordered" evidence="1">
    <location>
        <begin position="1"/>
        <end position="59"/>
    </location>
</feature>
<comment type="caution">
    <text evidence="4">The sequence shown here is derived from an EMBL/GenBank/DDBJ whole genome shotgun (WGS) entry which is preliminary data.</text>
</comment>
<proteinExistence type="predicted"/>
<dbReference type="Gene3D" id="3.40.30.10">
    <property type="entry name" value="Glutaredoxin"/>
    <property type="match status" value="1"/>
</dbReference>
<sequence>MGNPPTPPWPDQGPQPPYGPPPVPPNGPAPVPPGAPPAPPITVPPPGGRPWQPGPPPPPRRGPGLLIALIGGGLVLVLVAVAAVVLLTRGGGKDGGDRADGGSDGTGYQTGRIAGGAEALPNPDGSLTMARPGVTSPVVDIYEDFSCPPCGNFDRTNDPMLKQVAVAGEAKVVFHPMVIFGAGTEPQHGNSTRAASALRCVREGARWLSYQDALYAHQPSESSEGYATSDLLAWAAPLGLTGDDFRNCVTGQRYASDVGRVSQSYISSGVQGTPSVRVNGRLLASSDTQTPDALRRAIEAAS</sequence>
<keyword evidence="2" id="KW-1133">Transmembrane helix</keyword>
<feature type="domain" description="Thioredoxin-like fold" evidence="3">
    <location>
        <begin position="137"/>
        <end position="299"/>
    </location>
</feature>
<evidence type="ECO:0000256" key="2">
    <source>
        <dbReference type="SAM" id="Phobius"/>
    </source>
</evidence>
<evidence type="ECO:0000256" key="1">
    <source>
        <dbReference type="SAM" id="MobiDB-lite"/>
    </source>
</evidence>
<feature type="compositionally biased region" description="Basic and acidic residues" evidence="1">
    <location>
        <begin position="91"/>
        <end position="101"/>
    </location>
</feature>
<name>A0ABS3R5M7_9ACTN</name>
<keyword evidence="2" id="KW-0812">Transmembrane</keyword>
<accession>A0ABS3R5M7</accession>
<evidence type="ECO:0000313" key="4">
    <source>
        <dbReference type="EMBL" id="MBO2441551.1"/>
    </source>
</evidence>
<evidence type="ECO:0000259" key="3">
    <source>
        <dbReference type="Pfam" id="PF13462"/>
    </source>
</evidence>
<organism evidence="4 5">
    <name type="scientific">Actinomadura nitritigenes</name>
    <dbReference type="NCBI Taxonomy" id="134602"/>
    <lineage>
        <taxon>Bacteria</taxon>
        <taxon>Bacillati</taxon>
        <taxon>Actinomycetota</taxon>
        <taxon>Actinomycetes</taxon>
        <taxon>Streptosporangiales</taxon>
        <taxon>Thermomonosporaceae</taxon>
        <taxon>Actinomadura</taxon>
    </lineage>
</organism>
<feature type="transmembrane region" description="Helical" evidence="2">
    <location>
        <begin position="65"/>
        <end position="88"/>
    </location>
</feature>
<dbReference type="RefSeq" id="WP_208269909.1">
    <property type="nucleotide sequence ID" value="NZ_BAAAGM010000039.1"/>
</dbReference>
<protein>
    <submittedName>
        <fullName evidence="4">Thioredoxin domain-containing protein</fullName>
    </submittedName>
</protein>
<feature type="region of interest" description="Disordered" evidence="1">
    <location>
        <begin position="89"/>
        <end position="125"/>
    </location>
</feature>
<keyword evidence="5" id="KW-1185">Reference proteome</keyword>
<dbReference type="EMBL" id="JAGEOK010000020">
    <property type="protein sequence ID" value="MBO2441551.1"/>
    <property type="molecule type" value="Genomic_DNA"/>
</dbReference>
<dbReference type="Pfam" id="PF13462">
    <property type="entry name" value="Thioredoxin_4"/>
    <property type="match status" value="1"/>
</dbReference>
<dbReference type="InterPro" id="IPR036249">
    <property type="entry name" value="Thioredoxin-like_sf"/>
</dbReference>